<proteinExistence type="predicted"/>
<evidence type="ECO:0000313" key="2">
    <source>
        <dbReference type="Proteomes" id="UP000377803"/>
    </source>
</evidence>
<accession>A0A5Q0UHV6</accession>
<dbReference type="InterPro" id="IPR036390">
    <property type="entry name" value="WH_DNA-bd_sf"/>
</dbReference>
<gene>
    <name evidence="1" type="ORF">LC1Nh_0622</name>
</gene>
<dbReference type="EMBL" id="CP040089">
    <property type="protein sequence ID" value="QGA80515.1"/>
    <property type="molecule type" value="Genomic_DNA"/>
</dbReference>
<sequence length="204" mass="23460">MASVETSDSSVLNSKLAVKILRRIAVQDEGDYGSSIADSLNKSQASVGRVIGDLNDIGFVEKGKREKAQYYEIDYDNVSDFWYRKVVEELEEVDDDLKREKYLGEGYTTKDEMLSGLKENEGSIKRIVAAYLERVLQSDVRIERYTVSDLLFESVGFSVGHNIIQDDQLLERYPYLREPIDALVYLWKMDGFPKLFRETLSQEE</sequence>
<dbReference type="KEGG" id="ncon:LC1Nh_0622"/>
<dbReference type="Proteomes" id="UP000377803">
    <property type="component" value="Chromosome"/>
</dbReference>
<dbReference type="SUPFAM" id="SSF46785">
    <property type="entry name" value="Winged helix' DNA-binding domain"/>
    <property type="match status" value="1"/>
</dbReference>
<organism evidence="1 2">
    <name type="scientific">Candidatus Nanohalobium constans</name>
    <dbReference type="NCBI Taxonomy" id="2565781"/>
    <lineage>
        <taxon>Archaea</taxon>
        <taxon>Candidatus Nanohalarchaeota</taxon>
        <taxon>Candidatus Nanohalobia</taxon>
        <taxon>Candidatus Nanohalobiales</taxon>
        <taxon>Candidatus Nanohalobiaceae</taxon>
        <taxon>Candidatus Nanohalobium</taxon>
    </lineage>
</organism>
<keyword evidence="2" id="KW-1185">Reference proteome</keyword>
<dbReference type="RefSeq" id="WP_153550254.1">
    <property type="nucleotide sequence ID" value="NZ_CP040089.1"/>
</dbReference>
<evidence type="ECO:0000313" key="1">
    <source>
        <dbReference type="EMBL" id="QGA80515.1"/>
    </source>
</evidence>
<dbReference type="GeneID" id="42365007"/>
<protein>
    <submittedName>
        <fullName evidence="1">Uncharacterized protein</fullName>
    </submittedName>
</protein>
<reference evidence="2" key="1">
    <citation type="submission" date="2019-05" db="EMBL/GenBank/DDBJ databases">
        <title>Candidatus Nanohalobium constans, a novel model system to study the DPANN nano-sized archaea: genomic and physiological characterization of a nanoarchaeon co-cultured with its chitinotrophic host.</title>
        <authorList>
            <person name="La Cono V."/>
            <person name="Arcadi E."/>
            <person name="Crisafi F."/>
            <person name="Denaro R."/>
            <person name="La Spada G."/>
            <person name="Messina E."/>
            <person name="Smedile F."/>
            <person name="Toshchakov S.V."/>
            <person name="Shevchenko M.A."/>
            <person name="Golyshin P.N."/>
            <person name="Golyshina O.V."/>
            <person name="Ferrer M."/>
            <person name="Rohde M."/>
            <person name="Mushegian A."/>
            <person name="Sorokin D.Y."/>
            <person name="Giuliano L."/>
            <person name="Yakimov M.M."/>
        </authorList>
    </citation>
    <scope>NUCLEOTIDE SEQUENCE [LARGE SCALE GENOMIC DNA]</scope>
    <source>
        <strain evidence="2">LC1Nh</strain>
    </source>
</reference>
<dbReference type="AlphaFoldDB" id="A0A5Q0UHV6"/>
<name>A0A5Q0UHV6_9ARCH</name>